<gene>
    <name evidence="7" type="ORF">Sangu_1643100</name>
</gene>
<proteinExistence type="inferred from homology"/>
<sequence length="297" mass="33326">MEKSIRTVGDYWTKLLICAVVLLTTQVHCHFNPRINVTFLDNVVSTGAVCLDGSPAGYHYEKGYGTGVDNWLVYLPVILVGNSAGGLATILNCDRFQALVPNASRVKCLVDSGFFIRAKNLPGVEKREKGFAEVVAFHDISKFLPKSCTSRMDPSLCMFPEYLIGDVQTPLFLLHSAFDQYQIQYNLKPDPAIALGWKECTSNTRLCTSAQIDFMKEFRTTFLQTLKEIPDCPSRGMFINSCYVHDFLFSKARWSYQGPPSLGNKVIRRVIGDWYFERCSAKAIDAETDHPLNCFGA</sequence>
<reference evidence="7" key="2">
    <citation type="journal article" date="2024" name="Plant">
        <title>Genomic evolution and insights into agronomic trait innovations of Sesamum species.</title>
        <authorList>
            <person name="Miao H."/>
            <person name="Wang L."/>
            <person name="Qu L."/>
            <person name="Liu H."/>
            <person name="Sun Y."/>
            <person name="Le M."/>
            <person name="Wang Q."/>
            <person name="Wei S."/>
            <person name="Zheng Y."/>
            <person name="Lin W."/>
            <person name="Duan Y."/>
            <person name="Cao H."/>
            <person name="Xiong S."/>
            <person name="Wang X."/>
            <person name="Wei L."/>
            <person name="Li C."/>
            <person name="Ma Q."/>
            <person name="Ju M."/>
            <person name="Zhao R."/>
            <person name="Li G."/>
            <person name="Mu C."/>
            <person name="Tian Q."/>
            <person name="Mei H."/>
            <person name="Zhang T."/>
            <person name="Gao T."/>
            <person name="Zhang H."/>
        </authorList>
    </citation>
    <scope>NUCLEOTIDE SEQUENCE</scope>
    <source>
        <strain evidence="7">G01</strain>
    </source>
</reference>
<name>A0AAW2MIJ4_9LAMI</name>
<dbReference type="Pfam" id="PF03283">
    <property type="entry name" value="PAE"/>
    <property type="match status" value="2"/>
</dbReference>
<dbReference type="GO" id="GO:0071555">
    <property type="term" value="P:cell wall organization"/>
    <property type="evidence" value="ECO:0007669"/>
    <property type="project" value="UniProtKB-KW"/>
</dbReference>
<reference evidence="7" key="1">
    <citation type="submission" date="2020-06" db="EMBL/GenBank/DDBJ databases">
        <authorList>
            <person name="Li T."/>
            <person name="Hu X."/>
            <person name="Zhang T."/>
            <person name="Song X."/>
            <person name="Zhang H."/>
            <person name="Dai N."/>
            <person name="Sheng W."/>
            <person name="Hou X."/>
            <person name="Wei L."/>
        </authorList>
    </citation>
    <scope>NUCLEOTIDE SEQUENCE</scope>
    <source>
        <strain evidence="7">G01</strain>
        <tissue evidence="7">Leaf</tissue>
    </source>
</reference>
<accession>A0AAW2MIJ4</accession>
<dbReference type="EC" id="3.1.1.-" evidence="6"/>
<evidence type="ECO:0000256" key="6">
    <source>
        <dbReference type="RuleBase" id="RU363114"/>
    </source>
</evidence>
<dbReference type="EMBL" id="JACGWK010000010">
    <property type="protein sequence ID" value="KAL0330976.1"/>
    <property type="molecule type" value="Genomic_DNA"/>
</dbReference>
<organism evidence="7">
    <name type="scientific">Sesamum angustifolium</name>
    <dbReference type="NCBI Taxonomy" id="2727405"/>
    <lineage>
        <taxon>Eukaryota</taxon>
        <taxon>Viridiplantae</taxon>
        <taxon>Streptophyta</taxon>
        <taxon>Embryophyta</taxon>
        <taxon>Tracheophyta</taxon>
        <taxon>Spermatophyta</taxon>
        <taxon>Magnoliopsida</taxon>
        <taxon>eudicotyledons</taxon>
        <taxon>Gunneridae</taxon>
        <taxon>Pentapetalae</taxon>
        <taxon>asterids</taxon>
        <taxon>lamiids</taxon>
        <taxon>Lamiales</taxon>
        <taxon>Pedaliaceae</taxon>
        <taxon>Sesamum</taxon>
    </lineage>
</organism>
<keyword evidence="5 6" id="KW-0961">Cell wall biogenesis/degradation</keyword>
<protein>
    <recommendedName>
        <fullName evidence="6">Pectin acetylesterase</fullName>
        <ecNumber evidence="6">3.1.1.-</ecNumber>
    </recommendedName>
</protein>
<evidence type="ECO:0000256" key="2">
    <source>
        <dbReference type="ARBA" id="ARBA00004191"/>
    </source>
</evidence>
<evidence type="ECO:0000256" key="1">
    <source>
        <dbReference type="ARBA" id="ARBA00003534"/>
    </source>
</evidence>
<comment type="caution">
    <text evidence="7">The sequence shown here is derived from an EMBL/GenBank/DDBJ whole genome shotgun (WGS) entry which is preliminary data.</text>
</comment>
<dbReference type="GO" id="GO:0009505">
    <property type="term" value="C:plant-type cell wall"/>
    <property type="evidence" value="ECO:0007669"/>
    <property type="project" value="TreeGrafter"/>
</dbReference>
<dbReference type="GO" id="GO:0052793">
    <property type="term" value="F:pectin acetylesterase activity"/>
    <property type="evidence" value="ECO:0007669"/>
    <property type="project" value="TreeGrafter"/>
</dbReference>
<comment type="similarity">
    <text evidence="3 6">Belongs to the pectinacetylesterase family.</text>
</comment>
<evidence type="ECO:0000256" key="3">
    <source>
        <dbReference type="ARBA" id="ARBA00005784"/>
    </source>
</evidence>
<dbReference type="InterPro" id="IPR004963">
    <property type="entry name" value="PAE/NOTUM"/>
</dbReference>
<evidence type="ECO:0000256" key="4">
    <source>
        <dbReference type="ARBA" id="ARBA00022512"/>
    </source>
</evidence>
<keyword evidence="4 6" id="KW-0134">Cell wall</keyword>
<evidence type="ECO:0000256" key="5">
    <source>
        <dbReference type="ARBA" id="ARBA00023316"/>
    </source>
</evidence>
<comment type="function">
    <text evidence="1 6">Hydrolyzes acetyl esters in homogalacturonan regions of pectin. In type I primary cell wall, galacturonic acid residues of pectin can be acetylated at the O-2 and O-3 positions. Decreasing the degree of acetylation of pectin gels in vitro alters their physical properties.</text>
</comment>
<dbReference type="PANTHER" id="PTHR21562:SF65">
    <property type="entry name" value="PECTIN ACETYLESTERASE"/>
    <property type="match status" value="1"/>
</dbReference>
<dbReference type="AlphaFoldDB" id="A0AAW2MIJ4"/>
<evidence type="ECO:0000313" key="7">
    <source>
        <dbReference type="EMBL" id="KAL0330976.1"/>
    </source>
</evidence>
<keyword evidence="6" id="KW-0378">Hydrolase</keyword>
<comment type="subcellular location">
    <subcellularLocation>
        <location evidence="2 6">Secreted</location>
        <location evidence="2 6">Cell wall</location>
    </subcellularLocation>
</comment>
<dbReference type="PANTHER" id="PTHR21562">
    <property type="entry name" value="NOTUM-RELATED"/>
    <property type="match status" value="1"/>
</dbReference>
<keyword evidence="6" id="KW-0964">Secreted</keyword>